<dbReference type="FunFam" id="2.60.120.1440:FF:000001">
    <property type="entry name" value="Putative anti-sigma factor"/>
    <property type="match status" value="1"/>
</dbReference>
<dbReference type="InterPro" id="IPR032508">
    <property type="entry name" value="FecR_C"/>
</dbReference>
<evidence type="ECO:0000259" key="3">
    <source>
        <dbReference type="Pfam" id="PF16344"/>
    </source>
</evidence>
<dbReference type="Pfam" id="PF16344">
    <property type="entry name" value="FecR_C"/>
    <property type="match status" value="1"/>
</dbReference>
<accession>A0A3S9VY05</accession>
<gene>
    <name evidence="4" type="ORF">D8S85_18910</name>
</gene>
<reference evidence="4 5" key="1">
    <citation type="submission" date="2018-10" db="EMBL/GenBank/DDBJ databases">
        <title>Butyricimonas faecalis sp. nov., isolated from human faeces and emended description of the genus Butyricimonas.</title>
        <authorList>
            <person name="Le Roy T."/>
            <person name="Van der Smissen P."/>
            <person name="Paquot A."/>
            <person name="Delzenne N."/>
            <person name="Muccioli G."/>
            <person name="Collet J.-F."/>
            <person name="Cani P.D."/>
        </authorList>
    </citation>
    <scope>NUCLEOTIDE SEQUENCE [LARGE SCALE GENOMIC DNA]</scope>
    <source>
        <strain evidence="4 5">H184</strain>
    </source>
</reference>
<keyword evidence="5" id="KW-1185">Reference proteome</keyword>
<dbReference type="InterPro" id="IPR012373">
    <property type="entry name" value="Ferrdict_sens_TM"/>
</dbReference>
<keyword evidence="1" id="KW-1133">Transmembrane helix</keyword>
<evidence type="ECO:0000256" key="1">
    <source>
        <dbReference type="SAM" id="Phobius"/>
    </source>
</evidence>
<dbReference type="GO" id="GO:0016989">
    <property type="term" value="F:sigma factor antagonist activity"/>
    <property type="evidence" value="ECO:0007669"/>
    <property type="project" value="TreeGrafter"/>
</dbReference>
<name>A0A3S9VY05_9BACT</name>
<dbReference type="RefSeq" id="WP_106482013.1">
    <property type="nucleotide sequence ID" value="NZ_CP032819.1"/>
</dbReference>
<dbReference type="PANTHER" id="PTHR30273">
    <property type="entry name" value="PERIPLASMIC SIGNAL SENSOR AND SIGMA FACTOR ACTIVATOR FECR-RELATED"/>
    <property type="match status" value="1"/>
</dbReference>
<evidence type="ECO:0000259" key="2">
    <source>
        <dbReference type="Pfam" id="PF04773"/>
    </source>
</evidence>
<feature type="domain" description="FecR protein" evidence="2">
    <location>
        <begin position="177"/>
        <end position="271"/>
    </location>
</feature>
<evidence type="ECO:0000313" key="5">
    <source>
        <dbReference type="Proteomes" id="UP000270673"/>
    </source>
</evidence>
<dbReference type="EMBL" id="CP032819">
    <property type="protein sequence ID" value="AZS31408.1"/>
    <property type="molecule type" value="Genomic_DNA"/>
</dbReference>
<dbReference type="Proteomes" id="UP000270673">
    <property type="component" value="Chromosome"/>
</dbReference>
<feature type="transmembrane region" description="Helical" evidence="1">
    <location>
        <begin position="82"/>
        <end position="104"/>
    </location>
</feature>
<dbReference type="Gene3D" id="3.55.50.30">
    <property type="match status" value="1"/>
</dbReference>
<keyword evidence="1" id="KW-0472">Membrane</keyword>
<evidence type="ECO:0000313" key="4">
    <source>
        <dbReference type="EMBL" id="AZS31408.1"/>
    </source>
</evidence>
<sequence>MKNTFEIARIIHDYLLGEISEEEQRLLDEWVRQSERHREMLIGFRGREYWDRKERGHRAFSFEKGYRKFEARKRREVRRARWMRVAMVAAVVCCVVSGSVFWLWRSERQGKHEIARVEIPIVPGERRAVLVLDNGQRVKLSGGSELKVEEKSTVISIKDNHIVYSREDSLKIEAVNRVYTPRGGEYSLELSDGTIVWLNAESELSYPVRFKNDCREVEVNGEAYFEVAKCVDRPFIVNANGMRIRVLGTSFNVRAYEGEERQTTLVEGCVEVAYGEQRVKINPGQQVALNNGHLEVRQVDIHIYSGWKSGRFVFEDHPLAEVLRELERWYDVQIVVEDERVEQLKFTSDFPRYEDIDKVLDIIELATCVKFEVRGRTITVRMAE</sequence>
<dbReference type="PANTHER" id="PTHR30273:SF2">
    <property type="entry name" value="PROTEIN FECR"/>
    <property type="match status" value="1"/>
</dbReference>
<dbReference type="Gene3D" id="2.60.120.1440">
    <property type="match status" value="1"/>
</dbReference>
<organism evidence="4 5">
    <name type="scientific">Butyricimonas faecalis</name>
    <dbReference type="NCBI Taxonomy" id="2093856"/>
    <lineage>
        <taxon>Bacteria</taxon>
        <taxon>Pseudomonadati</taxon>
        <taxon>Bacteroidota</taxon>
        <taxon>Bacteroidia</taxon>
        <taxon>Bacteroidales</taxon>
        <taxon>Odoribacteraceae</taxon>
        <taxon>Butyricimonas</taxon>
    </lineage>
</organism>
<dbReference type="OrthoDB" id="1096341at2"/>
<dbReference type="InterPro" id="IPR006860">
    <property type="entry name" value="FecR"/>
</dbReference>
<protein>
    <submittedName>
        <fullName evidence="4">DUF4974 domain-containing protein</fullName>
    </submittedName>
</protein>
<dbReference type="AlphaFoldDB" id="A0A3S9VY05"/>
<feature type="domain" description="Protein FecR C-terminal" evidence="3">
    <location>
        <begin position="311"/>
        <end position="380"/>
    </location>
</feature>
<dbReference type="Pfam" id="PF04773">
    <property type="entry name" value="FecR"/>
    <property type="match status" value="1"/>
</dbReference>
<dbReference type="PIRSF" id="PIRSF018266">
    <property type="entry name" value="FecR"/>
    <property type="match status" value="1"/>
</dbReference>
<keyword evidence="1" id="KW-0812">Transmembrane</keyword>
<dbReference type="KEGG" id="buy:D8S85_18910"/>
<proteinExistence type="predicted"/>